<name>A0AAD5P8W7_9FUNG</name>
<keyword evidence="2" id="KW-1185">Reference proteome</keyword>
<gene>
    <name evidence="1" type="ORF">BDA99DRAFT_542527</name>
</gene>
<dbReference type="AlphaFoldDB" id="A0AAD5P8W7"/>
<evidence type="ECO:0000313" key="2">
    <source>
        <dbReference type="Proteomes" id="UP001209540"/>
    </source>
</evidence>
<protein>
    <submittedName>
        <fullName evidence="1">Uncharacterized protein</fullName>
    </submittedName>
</protein>
<proteinExistence type="predicted"/>
<reference evidence="1" key="1">
    <citation type="journal article" date="2022" name="IScience">
        <title>Evolution of zygomycete secretomes and the origins of terrestrial fungal ecologies.</title>
        <authorList>
            <person name="Chang Y."/>
            <person name="Wang Y."/>
            <person name="Mondo S."/>
            <person name="Ahrendt S."/>
            <person name="Andreopoulos W."/>
            <person name="Barry K."/>
            <person name="Beard J."/>
            <person name="Benny G.L."/>
            <person name="Blankenship S."/>
            <person name="Bonito G."/>
            <person name="Cuomo C."/>
            <person name="Desiro A."/>
            <person name="Gervers K.A."/>
            <person name="Hundley H."/>
            <person name="Kuo A."/>
            <person name="LaButti K."/>
            <person name="Lang B.F."/>
            <person name="Lipzen A."/>
            <person name="O'Donnell K."/>
            <person name="Pangilinan J."/>
            <person name="Reynolds N."/>
            <person name="Sandor L."/>
            <person name="Smith M.E."/>
            <person name="Tsang A."/>
            <person name="Grigoriev I.V."/>
            <person name="Stajich J.E."/>
            <person name="Spatafora J.W."/>
        </authorList>
    </citation>
    <scope>NUCLEOTIDE SEQUENCE</scope>
    <source>
        <strain evidence="1">RSA 2281</strain>
    </source>
</reference>
<dbReference type="Proteomes" id="UP001209540">
    <property type="component" value="Unassembled WGS sequence"/>
</dbReference>
<dbReference type="EMBL" id="JAIXMP010000038">
    <property type="protein sequence ID" value="KAI9248544.1"/>
    <property type="molecule type" value="Genomic_DNA"/>
</dbReference>
<sequence length="155" mass="17501">MKKYSITFKPSSVILIVNTVGRPVDSKILEGCIMKFIITLELLEPVILSFIDFNLAGDIIDSLANIPTLRHLGFINLKCEAEREWVVHLSSRFQSYHGILSLSFMDIDDEMLVYLAAEEGLESLYLQSLYSIIPQGLAVFDNSSVKLTIKILLLY</sequence>
<comment type="caution">
    <text evidence="1">The sequence shown here is derived from an EMBL/GenBank/DDBJ whole genome shotgun (WGS) entry which is preliminary data.</text>
</comment>
<accession>A0AAD5P8W7</accession>
<organism evidence="1 2">
    <name type="scientific">Phascolomyces articulosus</name>
    <dbReference type="NCBI Taxonomy" id="60185"/>
    <lineage>
        <taxon>Eukaryota</taxon>
        <taxon>Fungi</taxon>
        <taxon>Fungi incertae sedis</taxon>
        <taxon>Mucoromycota</taxon>
        <taxon>Mucoromycotina</taxon>
        <taxon>Mucoromycetes</taxon>
        <taxon>Mucorales</taxon>
        <taxon>Lichtheimiaceae</taxon>
        <taxon>Phascolomyces</taxon>
    </lineage>
</organism>
<reference evidence="1" key="2">
    <citation type="submission" date="2023-02" db="EMBL/GenBank/DDBJ databases">
        <authorList>
            <consortium name="DOE Joint Genome Institute"/>
            <person name="Mondo S.J."/>
            <person name="Chang Y."/>
            <person name="Wang Y."/>
            <person name="Ahrendt S."/>
            <person name="Andreopoulos W."/>
            <person name="Barry K."/>
            <person name="Beard J."/>
            <person name="Benny G.L."/>
            <person name="Blankenship S."/>
            <person name="Bonito G."/>
            <person name="Cuomo C."/>
            <person name="Desiro A."/>
            <person name="Gervers K.A."/>
            <person name="Hundley H."/>
            <person name="Kuo A."/>
            <person name="LaButti K."/>
            <person name="Lang B.F."/>
            <person name="Lipzen A."/>
            <person name="O'Donnell K."/>
            <person name="Pangilinan J."/>
            <person name="Reynolds N."/>
            <person name="Sandor L."/>
            <person name="Smith M.W."/>
            <person name="Tsang A."/>
            <person name="Grigoriev I.V."/>
            <person name="Stajich J.E."/>
            <person name="Spatafora J.W."/>
        </authorList>
    </citation>
    <scope>NUCLEOTIDE SEQUENCE</scope>
    <source>
        <strain evidence="1">RSA 2281</strain>
    </source>
</reference>
<evidence type="ECO:0000313" key="1">
    <source>
        <dbReference type="EMBL" id="KAI9248544.1"/>
    </source>
</evidence>